<protein>
    <submittedName>
        <fullName evidence="2">Uncharacterized protein</fullName>
    </submittedName>
</protein>
<gene>
    <name evidence="2" type="primary">Contig8930.g9544</name>
    <name evidence="2" type="ORF">STYLEM_19828</name>
</gene>
<sequence length="664" mass="77631">MRRQKQSKDSKSGILKSILKPLDIYAKPVQLSYKGKQSFQTVFGGVVSMCLISVIFGLGIYKFNDMVELNHTTVQKNTIISVSNSIQPPEDLSAKNITLAFMLSDLYAERVFTNKSYGEFQLLQSEINIKKNETDGTTYREFIDHIIPYSKCQLNKNFNYSNEEEASQYNLHNYYCPDWKNLTLQGNWYSPLYKCLTLTYKRCQGKNCVSEKEFERWIDGKWIQQIIISSYFAIDNYDQPIQYFLDDSYMAIEYNRTSFNTIYYQKDYIQLSDSIVGLDTSYNTDFFYMMSHQRAFTSSDTGGAGRGIYFYQDVKLYKEIDIYTRHVYSLSNLLRDIGGMYNCLFFIGLFVYQRLQDTILFSSLIRKLYQIQQVYQDAFGHGTETRKSLAGFESVQSTTRKSENNLRLRRLSTSKSKEFSETCLTDLIANKWQVTKKHIDNLVKYLNILKKMALYNKGYQKVQSELDAVNLLNKLRQLDLVLSLLLNKDQRYLLNFQKKHLLNENDSSSDEENEFQSIIKKSFTRKKSDTVLEGDEIMASSQHLIQALSNYQSMKEIPVIDQKILHGLLSKKELVIQQLNTNNQENQISTLNDQDNSIKFSLEIIEEDDDEIINHDGRPVESSYIDQKVEIDDSEDMNKLQIYDELQSVKPKFKRNTKRVWSQY</sequence>
<dbReference type="OrthoDB" id="290621at2759"/>
<dbReference type="PANTHER" id="PTHR31398">
    <property type="entry name" value="MEIOTIC NUCLEAR DIVISION PROTEIN 1 HOMOLOG"/>
    <property type="match status" value="1"/>
</dbReference>
<dbReference type="AlphaFoldDB" id="A0A078BAU3"/>
<dbReference type="Proteomes" id="UP000039865">
    <property type="component" value="Unassembled WGS sequence"/>
</dbReference>
<keyword evidence="1" id="KW-0812">Transmembrane</keyword>
<dbReference type="GO" id="GO:0007131">
    <property type="term" value="P:reciprocal meiotic recombination"/>
    <property type="evidence" value="ECO:0007669"/>
    <property type="project" value="TreeGrafter"/>
</dbReference>
<reference evidence="2 3" key="1">
    <citation type="submission" date="2014-06" db="EMBL/GenBank/DDBJ databases">
        <authorList>
            <person name="Swart Estienne"/>
        </authorList>
    </citation>
    <scope>NUCLEOTIDE SEQUENCE [LARGE SCALE GENOMIC DNA]</scope>
    <source>
        <strain evidence="2 3">130c</strain>
    </source>
</reference>
<accession>A0A078BAU3</accession>
<dbReference type="GO" id="GO:0005634">
    <property type="term" value="C:nucleus"/>
    <property type="evidence" value="ECO:0007669"/>
    <property type="project" value="TreeGrafter"/>
</dbReference>
<evidence type="ECO:0000313" key="3">
    <source>
        <dbReference type="Proteomes" id="UP000039865"/>
    </source>
</evidence>
<dbReference type="InParanoid" id="A0A078BAU3"/>
<evidence type="ECO:0000313" key="2">
    <source>
        <dbReference type="EMBL" id="CDW90683.1"/>
    </source>
</evidence>
<dbReference type="EMBL" id="CCKQ01018702">
    <property type="protein sequence ID" value="CDW90683.1"/>
    <property type="molecule type" value="Genomic_DNA"/>
</dbReference>
<name>A0A078BAU3_STYLE</name>
<dbReference type="OMA" id="MCALYLY"/>
<keyword evidence="1" id="KW-0472">Membrane</keyword>
<organism evidence="2 3">
    <name type="scientific">Stylonychia lemnae</name>
    <name type="common">Ciliate</name>
    <dbReference type="NCBI Taxonomy" id="5949"/>
    <lineage>
        <taxon>Eukaryota</taxon>
        <taxon>Sar</taxon>
        <taxon>Alveolata</taxon>
        <taxon>Ciliophora</taxon>
        <taxon>Intramacronucleata</taxon>
        <taxon>Spirotrichea</taxon>
        <taxon>Stichotrichia</taxon>
        <taxon>Sporadotrichida</taxon>
        <taxon>Oxytrichidae</taxon>
        <taxon>Stylonychinae</taxon>
        <taxon>Stylonychia</taxon>
    </lineage>
</organism>
<feature type="transmembrane region" description="Helical" evidence="1">
    <location>
        <begin position="42"/>
        <end position="61"/>
    </location>
</feature>
<dbReference type="PANTHER" id="PTHR31398:SF0">
    <property type="entry name" value="MEIOTIC NUCLEAR DIVISION PROTEIN 1 HOMOLOG"/>
    <property type="match status" value="1"/>
</dbReference>
<keyword evidence="3" id="KW-1185">Reference proteome</keyword>
<keyword evidence="1" id="KW-1133">Transmembrane helix</keyword>
<evidence type="ECO:0000256" key="1">
    <source>
        <dbReference type="SAM" id="Phobius"/>
    </source>
</evidence>
<proteinExistence type="predicted"/>